<comment type="caution">
    <text evidence="6">The sequence shown here is derived from an EMBL/GenBank/DDBJ whole genome shotgun (WGS) entry which is preliminary data.</text>
</comment>
<dbReference type="EMBL" id="JBAKAR010000244">
    <property type="protein sequence ID" value="MEL0615070.1"/>
    <property type="molecule type" value="Genomic_DNA"/>
</dbReference>
<dbReference type="Pfam" id="PF00749">
    <property type="entry name" value="tRNA-synt_1c"/>
    <property type="match status" value="1"/>
</dbReference>
<evidence type="ECO:0000256" key="3">
    <source>
        <dbReference type="ARBA" id="ARBA00022840"/>
    </source>
</evidence>
<reference evidence="6 7" key="1">
    <citation type="submission" date="2024-02" db="EMBL/GenBank/DDBJ databases">
        <title>Bacteria isolated from the canopy kelp, Nereocystis luetkeana.</title>
        <authorList>
            <person name="Pfister C.A."/>
            <person name="Younker I.T."/>
            <person name="Light S.H."/>
        </authorList>
    </citation>
    <scope>NUCLEOTIDE SEQUENCE [LARGE SCALE GENOMIC DNA]</scope>
    <source>
        <strain evidence="6 7">TI.4.07</strain>
    </source>
</reference>
<keyword evidence="4" id="KW-0030">Aminoacyl-tRNA synthetase</keyword>
<keyword evidence="2" id="KW-0547">Nucleotide-binding</keyword>
<feature type="domain" description="Glutamyl/glutaminyl-tRNA synthetase class Ib catalytic" evidence="5">
    <location>
        <begin position="3"/>
        <end position="28"/>
    </location>
</feature>
<gene>
    <name evidence="6" type="ORF">V6242_18220</name>
</gene>
<dbReference type="Proteomes" id="UP001379949">
    <property type="component" value="Unassembled WGS sequence"/>
</dbReference>
<dbReference type="RefSeq" id="WP_341568262.1">
    <property type="nucleotide sequence ID" value="NZ_JBAKAR010000244.1"/>
</dbReference>
<evidence type="ECO:0000256" key="2">
    <source>
        <dbReference type="ARBA" id="ARBA00022741"/>
    </source>
</evidence>
<dbReference type="InterPro" id="IPR020058">
    <property type="entry name" value="Glu/Gln-tRNA-synth_Ib_cat-dom"/>
</dbReference>
<name>A0ABU9G9B3_9GAMM</name>
<evidence type="ECO:0000313" key="6">
    <source>
        <dbReference type="EMBL" id="MEL0615070.1"/>
    </source>
</evidence>
<sequence>MSEVSTRIEPSPTGDQNVGTAYIALFNMA</sequence>
<evidence type="ECO:0000259" key="5">
    <source>
        <dbReference type="Pfam" id="PF00749"/>
    </source>
</evidence>
<proteinExistence type="predicted"/>
<evidence type="ECO:0000313" key="7">
    <source>
        <dbReference type="Proteomes" id="UP001379949"/>
    </source>
</evidence>
<protein>
    <submittedName>
        <fullName evidence="6">Glutamate--tRNA ligase family protein</fullName>
    </submittedName>
</protein>
<feature type="non-terminal residue" evidence="6">
    <location>
        <position position="29"/>
    </location>
</feature>
<keyword evidence="7" id="KW-1185">Reference proteome</keyword>
<keyword evidence="1 6" id="KW-0436">Ligase</keyword>
<keyword evidence="3" id="KW-0067">ATP-binding</keyword>
<evidence type="ECO:0000256" key="4">
    <source>
        <dbReference type="ARBA" id="ARBA00023146"/>
    </source>
</evidence>
<evidence type="ECO:0000256" key="1">
    <source>
        <dbReference type="ARBA" id="ARBA00022598"/>
    </source>
</evidence>
<accession>A0ABU9G9B3</accession>
<dbReference type="GO" id="GO:0016874">
    <property type="term" value="F:ligase activity"/>
    <property type="evidence" value="ECO:0007669"/>
    <property type="project" value="UniProtKB-KW"/>
</dbReference>
<organism evidence="6 7">
    <name type="scientific">Marinomonas arenicola</name>
    <dbReference type="NCBI Taxonomy" id="569601"/>
    <lineage>
        <taxon>Bacteria</taxon>
        <taxon>Pseudomonadati</taxon>
        <taxon>Pseudomonadota</taxon>
        <taxon>Gammaproteobacteria</taxon>
        <taxon>Oceanospirillales</taxon>
        <taxon>Oceanospirillaceae</taxon>
        <taxon>Marinomonas</taxon>
    </lineage>
</organism>